<feature type="domain" description="Methyltransferase type 11" evidence="1">
    <location>
        <begin position="45"/>
        <end position="141"/>
    </location>
</feature>
<name>A0A5C8NHT2_9ACTN</name>
<comment type="caution">
    <text evidence="2">The sequence shown here is derived from an EMBL/GenBank/DDBJ whole genome shotgun (WGS) entry which is preliminary data.</text>
</comment>
<dbReference type="InterPro" id="IPR029063">
    <property type="entry name" value="SAM-dependent_MTases_sf"/>
</dbReference>
<reference evidence="2 3" key="1">
    <citation type="submission" date="2019-06" db="EMBL/GenBank/DDBJ databases">
        <title>Aeromicrobium sp. nov., isolated from a maize field.</title>
        <authorList>
            <person name="Lin S.-Y."/>
            <person name="Tsai C.-F."/>
            <person name="Young C.-C."/>
        </authorList>
    </citation>
    <scope>NUCLEOTIDE SEQUENCE [LARGE SCALE GENOMIC DNA]</scope>
    <source>
        <strain evidence="2 3">CC-CFT486</strain>
    </source>
</reference>
<dbReference type="PANTHER" id="PTHR43591">
    <property type="entry name" value="METHYLTRANSFERASE"/>
    <property type="match status" value="1"/>
</dbReference>
<accession>A0A5C8NHT2</accession>
<dbReference type="Gene3D" id="3.40.50.150">
    <property type="entry name" value="Vaccinia Virus protein VP39"/>
    <property type="match status" value="1"/>
</dbReference>
<gene>
    <name evidence="2" type="ORF">FHP06_08435</name>
</gene>
<evidence type="ECO:0000259" key="1">
    <source>
        <dbReference type="Pfam" id="PF08241"/>
    </source>
</evidence>
<dbReference type="OrthoDB" id="3818442at2"/>
<dbReference type="RefSeq" id="WP_147685721.1">
    <property type="nucleotide sequence ID" value="NZ_VDUX01000003.1"/>
</dbReference>
<dbReference type="PANTHER" id="PTHR43591:SF110">
    <property type="entry name" value="RHODANESE DOMAIN-CONTAINING PROTEIN"/>
    <property type="match status" value="1"/>
</dbReference>
<dbReference type="Pfam" id="PF08241">
    <property type="entry name" value="Methyltransf_11"/>
    <property type="match status" value="1"/>
</dbReference>
<dbReference type="AlphaFoldDB" id="A0A5C8NHT2"/>
<organism evidence="2 3">
    <name type="scientific">Aeromicrobium terrae</name>
    <dbReference type="NCBI Taxonomy" id="2498846"/>
    <lineage>
        <taxon>Bacteria</taxon>
        <taxon>Bacillati</taxon>
        <taxon>Actinomycetota</taxon>
        <taxon>Actinomycetes</taxon>
        <taxon>Propionibacteriales</taxon>
        <taxon>Nocardioidaceae</taxon>
        <taxon>Aeromicrobium</taxon>
    </lineage>
</organism>
<dbReference type="SUPFAM" id="SSF53335">
    <property type="entry name" value="S-adenosyl-L-methionine-dependent methyltransferases"/>
    <property type="match status" value="1"/>
</dbReference>
<dbReference type="EMBL" id="VDUX01000003">
    <property type="protein sequence ID" value="TXL61444.1"/>
    <property type="molecule type" value="Genomic_DNA"/>
</dbReference>
<keyword evidence="3" id="KW-1185">Reference proteome</keyword>
<dbReference type="Proteomes" id="UP000321571">
    <property type="component" value="Unassembled WGS sequence"/>
</dbReference>
<dbReference type="GO" id="GO:0032259">
    <property type="term" value="P:methylation"/>
    <property type="evidence" value="ECO:0007669"/>
    <property type="project" value="UniProtKB-KW"/>
</dbReference>
<protein>
    <submittedName>
        <fullName evidence="2">Class I SAM-dependent methyltransferase</fullName>
    </submittedName>
</protein>
<dbReference type="InterPro" id="IPR013216">
    <property type="entry name" value="Methyltransf_11"/>
</dbReference>
<dbReference type="GO" id="GO:0008757">
    <property type="term" value="F:S-adenosylmethionine-dependent methyltransferase activity"/>
    <property type="evidence" value="ECO:0007669"/>
    <property type="project" value="InterPro"/>
</dbReference>
<keyword evidence="2" id="KW-0808">Transferase</keyword>
<evidence type="ECO:0000313" key="2">
    <source>
        <dbReference type="EMBL" id="TXL61444.1"/>
    </source>
</evidence>
<evidence type="ECO:0000313" key="3">
    <source>
        <dbReference type="Proteomes" id="UP000321571"/>
    </source>
</evidence>
<dbReference type="CDD" id="cd02440">
    <property type="entry name" value="AdoMet_MTases"/>
    <property type="match status" value="1"/>
</dbReference>
<keyword evidence="2" id="KW-0489">Methyltransferase</keyword>
<sequence>MPESDSVFTGSIPHVYERLMVPMIFAEPADSLAEIVAARRPGRILETAAGTGVVTRRLLAACPDAEIVATDLNQPMLDRAAELIGDEPRVTYQQADALDLPFDDASFDVVTCQFGVMFFPDRRGGFREAGRVLRPGGAFVFNTWDSFATNDFARIIAAALNRVAPGPPLDFMERTPHGYFDLARIRDDVEAAGLRIESLEPVMGTSTAEVGDAAAAYCQGTPWRAEVEALSGLSLEDATAVARDALVAEYGEGEISGRTGWFEVVAVPET</sequence>
<proteinExistence type="predicted"/>